<dbReference type="AlphaFoldDB" id="A0A0G1A9I2"/>
<keyword evidence="2 8" id="KW-0547">Nucleotide-binding</keyword>
<dbReference type="Gene3D" id="3.40.50.800">
    <property type="entry name" value="Anticodon-binding domain"/>
    <property type="match status" value="1"/>
</dbReference>
<comment type="subcellular location">
    <subcellularLocation>
        <location evidence="8">Cytoplasm</location>
    </subcellularLocation>
</comment>
<dbReference type="InterPro" id="IPR002316">
    <property type="entry name" value="Pro-tRNA-ligase_IIa"/>
</dbReference>
<dbReference type="CDD" id="cd00862">
    <property type="entry name" value="ProRS_anticodon_zinc"/>
    <property type="match status" value="1"/>
</dbReference>
<dbReference type="Gene3D" id="3.30.110.30">
    <property type="entry name" value="C-terminal domain of ProRS"/>
    <property type="match status" value="1"/>
</dbReference>
<comment type="domain">
    <text evidence="8">Consists of three domains: the N-terminal catalytic domain, the anticodon-binding domain and the C-terminal extension.</text>
</comment>
<dbReference type="InterPro" id="IPR016061">
    <property type="entry name" value="Pro-tRNA_ligase_II_C"/>
</dbReference>
<evidence type="ECO:0000313" key="10">
    <source>
        <dbReference type="EMBL" id="KKS57614.1"/>
    </source>
</evidence>
<dbReference type="InterPro" id="IPR004154">
    <property type="entry name" value="Anticodon-bd"/>
</dbReference>
<feature type="domain" description="Aminoacyl-transfer RNA synthetases class-II family profile" evidence="9">
    <location>
        <begin position="46"/>
        <end position="287"/>
    </location>
</feature>
<evidence type="ECO:0000256" key="7">
    <source>
        <dbReference type="ARBA" id="ARBA00060806"/>
    </source>
</evidence>
<dbReference type="Pfam" id="PF00587">
    <property type="entry name" value="tRNA-synt_2b"/>
    <property type="match status" value="1"/>
</dbReference>
<sequence length="481" mass="55012">MSNKPQKLDKSITTREQDFSAWYLDVIAAADLADYAPVKGCMVIKPYGYAIWENIQKILDAKFKVTGVKNAYFPLLIPQSYLEREAEHVKGFAPETAVVTHAGGKKLDEPYVIRPTSETIIYDMFAKWVQSYRDLPLLINQWANIVRWEMRTRLFLRTTEFLWQEGHTAHATEKEADERALQMLEIYKDFAGNYLAMPVFDGIKSEAEKFAGAVRTYCIEAMMQDGKALQAGTSHLLGQNFAKVFNLKFLNQEGVEEFAFNTSWGVSTRLIGGLIMTHSDDKGLVLPPKIAPIQVMILPIWSSDEERIAVLDSAEKIEGEFKELDIRVEIDKREERFGIKTYEWEKKGVPVRIEIGPKDLAKKSAMVVRRDVEGKNSVEMSVLAKNIDNLLIEIQNNLFERARLFRNQHFFEVNVYEEFKEKIEQGFVKAPWCGKAECEAKIKEETKATVRCLPFDVKEEKGKCLICGQTSSLKPIFAKAY</sequence>
<evidence type="ECO:0000313" key="11">
    <source>
        <dbReference type="Proteomes" id="UP000034837"/>
    </source>
</evidence>
<keyword evidence="5 8" id="KW-0030">Aminoacyl-tRNA synthetase</keyword>
<evidence type="ECO:0000256" key="4">
    <source>
        <dbReference type="ARBA" id="ARBA00022917"/>
    </source>
</evidence>
<dbReference type="FunFam" id="3.30.930.10:FF:000023">
    <property type="entry name" value="Proline--tRNA ligase"/>
    <property type="match status" value="1"/>
</dbReference>
<name>A0A0G1A9I2_9BACT</name>
<dbReference type="Proteomes" id="UP000034837">
    <property type="component" value="Unassembled WGS sequence"/>
</dbReference>
<dbReference type="InterPro" id="IPR045864">
    <property type="entry name" value="aa-tRNA-synth_II/BPL/LPL"/>
</dbReference>
<gene>
    <name evidence="8" type="primary">proS</name>
    <name evidence="10" type="ORF">UV20_C0001G0254</name>
</gene>
<dbReference type="PATRIC" id="fig|1619039.3.peg.265"/>
<evidence type="ECO:0000256" key="6">
    <source>
        <dbReference type="ARBA" id="ARBA00047671"/>
    </source>
</evidence>
<evidence type="ECO:0000256" key="2">
    <source>
        <dbReference type="ARBA" id="ARBA00022741"/>
    </source>
</evidence>
<evidence type="ECO:0000256" key="3">
    <source>
        <dbReference type="ARBA" id="ARBA00022840"/>
    </source>
</evidence>
<comment type="function">
    <text evidence="8">Catalyzes the attachment of proline to tRNA(Pro) in a two-step reaction: proline is first activated by ATP to form Pro-AMP and then transferred to the acceptor end of tRNA(Pro).</text>
</comment>
<proteinExistence type="inferred from homology"/>
<comment type="catalytic activity">
    <reaction evidence="6 8">
        <text>tRNA(Pro) + L-proline + ATP = L-prolyl-tRNA(Pro) + AMP + diphosphate</text>
        <dbReference type="Rhea" id="RHEA:14305"/>
        <dbReference type="Rhea" id="RHEA-COMP:9700"/>
        <dbReference type="Rhea" id="RHEA-COMP:9702"/>
        <dbReference type="ChEBI" id="CHEBI:30616"/>
        <dbReference type="ChEBI" id="CHEBI:33019"/>
        <dbReference type="ChEBI" id="CHEBI:60039"/>
        <dbReference type="ChEBI" id="CHEBI:78442"/>
        <dbReference type="ChEBI" id="CHEBI:78532"/>
        <dbReference type="ChEBI" id="CHEBI:456215"/>
        <dbReference type="EC" id="6.1.1.15"/>
    </reaction>
</comment>
<dbReference type="GO" id="GO:0017101">
    <property type="term" value="C:aminoacyl-tRNA synthetase multienzyme complex"/>
    <property type="evidence" value="ECO:0007669"/>
    <property type="project" value="TreeGrafter"/>
</dbReference>
<comment type="subunit">
    <text evidence="8">Homodimer.</text>
</comment>
<dbReference type="GO" id="GO:0005524">
    <property type="term" value="F:ATP binding"/>
    <property type="evidence" value="ECO:0007669"/>
    <property type="project" value="UniProtKB-UniRule"/>
</dbReference>
<dbReference type="InterPro" id="IPR004499">
    <property type="entry name" value="Pro-tRNA-ligase_IIa_arc-type"/>
</dbReference>
<evidence type="ECO:0000259" key="9">
    <source>
        <dbReference type="PROSITE" id="PS50862"/>
    </source>
</evidence>
<organism evidence="10 11">
    <name type="scientific">Candidatus Magasanikbacteria bacterium GW2011_GWA2_42_32</name>
    <dbReference type="NCBI Taxonomy" id="1619039"/>
    <lineage>
        <taxon>Bacteria</taxon>
        <taxon>Candidatus Magasanikiibacteriota</taxon>
    </lineage>
</organism>
<dbReference type="SMART" id="SM00946">
    <property type="entry name" value="ProRS-C_1"/>
    <property type="match status" value="1"/>
</dbReference>
<dbReference type="CDD" id="cd00778">
    <property type="entry name" value="ProRS_core_arch_euk"/>
    <property type="match status" value="1"/>
</dbReference>
<keyword evidence="8" id="KW-0963">Cytoplasm</keyword>
<keyword evidence="4 8" id="KW-0648">Protein biosynthesis</keyword>
<dbReference type="GO" id="GO:0006433">
    <property type="term" value="P:prolyl-tRNA aminoacylation"/>
    <property type="evidence" value="ECO:0007669"/>
    <property type="project" value="UniProtKB-UniRule"/>
</dbReference>
<keyword evidence="1 8" id="KW-0436">Ligase</keyword>
<evidence type="ECO:0000256" key="5">
    <source>
        <dbReference type="ARBA" id="ARBA00023146"/>
    </source>
</evidence>
<evidence type="ECO:0000256" key="8">
    <source>
        <dbReference type="HAMAP-Rule" id="MF_01571"/>
    </source>
</evidence>
<dbReference type="NCBIfam" id="TIGR00408">
    <property type="entry name" value="proS_fam_I"/>
    <property type="match status" value="1"/>
</dbReference>
<protein>
    <recommendedName>
        <fullName evidence="8">Proline--tRNA ligase</fullName>
        <ecNumber evidence="8">6.1.1.15</ecNumber>
    </recommendedName>
    <alternativeName>
        <fullName evidence="8">Prolyl-tRNA synthetase</fullName>
        <shortName evidence="8">ProRS</shortName>
    </alternativeName>
</protein>
<dbReference type="SUPFAM" id="SSF52954">
    <property type="entry name" value="Class II aaRS ABD-related"/>
    <property type="match status" value="1"/>
</dbReference>
<dbReference type="SUPFAM" id="SSF55681">
    <property type="entry name" value="Class II aaRS and biotin synthetases"/>
    <property type="match status" value="1"/>
</dbReference>
<dbReference type="Pfam" id="PF03129">
    <property type="entry name" value="HGTP_anticodon"/>
    <property type="match status" value="1"/>
</dbReference>
<dbReference type="GO" id="GO:0005737">
    <property type="term" value="C:cytoplasm"/>
    <property type="evidence" value="ECO:0007669"/>
    <property type="project" value="UniProtKB-SubCell"/>
</dbReference>
<dbReference type="Gene3D" id="3.30.930.10">
    <property type="entry name" value="Bira Bifunctional Protein, Domain 2"/>
    <property type="match status" value="1"/>
</dbReference>
<dbReference type="InterPro" id="IPR006195">
    <property type="entry name" value="aa-tRNA-synth_II"/>
</dbReference>
<dbReference type="PRINTS" id="PR01046">
    <property type="entry name" value="TRNASYNTHPRO"/>
</dbReference>
<dbReference type="InterPro" id="IPR036621">
    <property type="entry name" value="Anticodon-bd_dom_sf"/>
</dbReference>
<dbReference type="PANTHER" id="PTHR43382:SF2">
    <property type="entry name" value="BIFUNCTIONAL GLUTAMATE_PROLINE--TRNA LIGASE"/>
    <property type="match status" value="1"/>
</dbReference>
<dbReference type="InterPro" id="IPR002314">
    <property type="entry name" value="aa-tRNA-synt_IIb"/>
</dbReference>
<dbReference type="SUPFAM" id="SSF64586">
    <property type="entry name" value="C-terminal domain of ProRS"/>
    <property type="match status" value="1"/>
</dbReference>
<accession>A0A0G1A9I2</accession>
<comment type="similarity">
    <text evidence="7 8">Belongs to the class-II aminoacyl-tRNA synthetase family. ProS type 3 subfamily.</text>
</comment>
<dbReference type="HAMAP" id="MF_01571">
    <property type="entry name" value="Pro_tRNA_synth_type3"/>
    <property type="match status" value="1"/>
</dbReference>
<dbReference type="GO" id="GO:0004827">
    <property type="term" value="F:proline-tRNA ligase activity"/>
    <property type="evidence" value="ECO:0007669"/>
    <property type="project" value="UniProtKB-UniRule"/>
</dbReference>
<comment type="caution">
    <text evidence="10">The sequence shown here is derived from an EMBL/GenBank/DDBJ whole genome shotgun (WGS) entry which is preliminary data.</text>
</comment>
<dbReference type="PROSITE" id="PS50862">
    <property type="entry name" value="AA_TRNA_LIGASE_II"/>
    <property type="match status" value="1"/>
</dbReference>
<dbReference type="Pfam" id="PF09180">
    <property type="entry name" value="ProRS-C_1"/>
    <property type="match status" value="1"/>
</dbReference>
<reference evidence="10 11" key="1">
    <citation type="journal article" date="2015" name="Nature">
        <title>rRNA introns, odd ribosomes, and small enigmatic genomes across a large radiation of phyla.</title>
        <authorList>
            <person name="Brown C.T."/>
            <person name="Hug L.A."/>
            <person name="Thomas B.C."/>
            <person name="Sharon I."/>
            <person name="Castelle C.J."/>
            <person name="Singh A."/>
            <person name="Wilkins M.J."/>
            <person name="Williams K.H."/>
            <person name="Banfield J.F."/>
        </authorList>
    </citation>
    <scope>NUCLEOTIDE SEQUENCE [LARGE SCALE GENOMIC DNA]</scope>
</reference>
<dbReference type="EMBL" id="LCDO01000001">
    <property type="protein sequence ID" value="KKS57614.1"/>
    <property type="molecule type" value="Genomic_DNA"/>
</dbReference>
<dbReference type="EC" id="6.1.1.15" evidence="8"/>
<dbReference type="InterPro" id="IPR017449">
    <property type="entry name" value="Pro-tRNA_synth_II"/>
</dbReference>
<dbReference type="PANTHER" id="PTHR43382">
    <property type="entry name" value="PROLYL-TRNA SYNTHETASE"/>
    <property type="match status" value="1"/>
</dbReference>
<dbReference type="InterPro" id="IPR033721">
    <property type="entry name" value="ProRS_core_arch_euk"/>
</dbReference>
<evidence type="ECO:0000256" key="1">
    <source>
        <dbReference type="ARBA" id="ARBA00022598"/>
    </source>
</evidence>
<keyword evidence="3 8" id="KW-0067">ATP-binding</keyword>